<comment type="caution">
    <text evidence="3">The sequence shown here is derived from an EMBL/GenBank/DDBJ whole genome shotgun (WGS) entry which is preliminary data.</text>
</comment>
<dbReference type="InterPro" id="IPR027417">
    <property type="entry name" value="P-loop_NTPase"/>
</dbReference>
<dbReference type="EMBL" id="VGIR01000046">
    <property type="protein sequence ID" value="MBM3331834.1"/>
    <property type="molecule type" value="Genomic_DNA"/>
</dbReference>
<dbReference type="InterPro" id="IPR006073">
    <property type="entry name" value="GTP-bd"/>
</dbReference>
<dbReference type="AlphaFoldDB" id="A0A937XG79"/>
<evidence type="ECO:0000259" key="2">
    <source>
        <dbReference type="Pfam" id="PF02824"/>
    </source>
</evidence>
<feature type="domain" description="TGS" evidence="2">
    <location>
        <begin position="271"/>
        <end position="341"/>
    </location>
</feature>
<dbReference type="GO" id="GO:0005525">
    <property type="term" value="F:GTP binding"/>
    <property type="evidence" value="ECO:0007669"/>
    <property type="project" value="InterPro"/>
</dbReference>
<evidence type="ECO:0000313" key="4">
    <source>
        <dbReference type="Proteomes" id="UP000779900"/>
    </source>
</evidence>
<dbReference type="Gene3D" id="3.10.20.30">
    <property type="match status" value="1"/>
</dbReference>
<dbReference type="Gene3D" id="3.40.50.300">
    <property type="entry name" value="P-loop containing nucleotide triphosphate hydrolases"/>
    <property type="match status" value="1"/>
</dbReference>
<dbReference type="GO" id="GO:0003924">
    <property type="term" value="F:GTPase activity"/>
    <property type="evidence" value="ECO:0007669"/>
    <property type="project" value="InterPro"/>
</dbReference>
<reference evidence="3" key="1">
    <citation type="submission" date="2019-03" db="EMBL/GenBank/DDBJ databases">
        <title>Lake Tanganyika Metagenome-Assembled Genomes (MAGs).</title>
        <authorList>
            <person name="Tran P."/>
        </authorList>
    </citation>
    <scope>NUCLEOTIDE SEQUENCE</scope>
    <source>
        <strain evidence="3">K_DeepCast_150m_m2_040</strain>
    </source>
</reference>
<dbReference type="Proteomes" id="UP000779900">
    <property type="component" value="Unassembled WGS sequence"/>
</dbReference>
<dbReference type="PRINTS" id="PR00326">
    <property type="entry name" value="GTP1OBG"/>
</dbReference>
<dbReference type="InterPro" id="IPR012675">
    <property type="entry name" value="Beta-grasp_dom_sf"/>
</dbReference>
<name>A0A937XG79_UNCW3</name>
<dbReference type="PANTHER" id="PTHR43127">
    <property type="entry name" value="DEVELOPMENTALLY-REGULATED GTP-BINDING PROTEIN 2"/>
    <property type="match status" value="1"/>
</dbReference>
<feature type="domain" description="G" evidence="1">
    <location>
        <begin position="83"/>
        <end position="179"/>
    </location>
</feature>
<proteinExistence type="predicted"/>
<dbReference type="SUPFAM" id="SSF81271">
    <property type="entry name" value="TGS-like"/>
    <property type="match status" value="1"/>
</dbReference>
<evidence type="ECO:0000259" key="1">
    <source>
        <dbReference type="Pfam" id="PF01926"/>
    </source>
</evidence>
<accession>A0A937XG79</accession>
<dbReference type="InterPro" id="IPR012676">
    <property type="entry name" value="TGS-like"/>
</dbReference>
<gene>
    <name evidence="3" type="ORF">FJY68_08295</name>
</gene>
<dbReference type="InterPro" id="IPR004095">
    <property type="entry name" value="TGS"/>
</dbReference>
<sequence length="343" mass="38322">MPANLSADYLKAEERYRSATTTEEKLACLEEMFTTLPKHKGTEKMQADIKTRISKLKKEMVSSAKSGAKRADLFHVEKQGAGQVVIFGAPNSGKSALVRELTGLHAEVAPYPFTTTQPAAGMMEFEDIQIQLVDTPPVFPDSPAWLFGIMRTADILIWMLDLSDDGLLETTEQTAALLDKAHIVFASTKDKVQRTNDGADPTPAIDNRQSEIAKPKKLLRLGAKADDPQAMDRLAILRELIGDVEVLPVSAEHHIGLEELRRRLFAMLRIIRVYTKKPGKQVEFRDPVVLPIGATMIDAAYHLHKDFAQNLQFARLWNGSGYDGQRVERGHVLQDRDILEFHV</sequence>
<protein>
    <submittedName>
        <fullName evidence="3">TGS domain-containing protein</fullName>
    </submittedName>
</protein>
<organism evidence="3 4">
    <name type="scientific">candidate division WOR-3 bacterium</name>
    <dbReference type="NCBI Taxonomy" id="2052148"/>
    <lineage>
        <taxon>Bacteria</taxon>
        <taxon>Bacteria division WOR-3</taxon>
    </lineage>
</organism>
<dbReference type="Pfam" id="PF01926">
    <property type="entry name" value="MMR_HSR1"/>
    <property type="match status" value="1"/>
</dbReference>
<dbReference type="SUPFAM" id="SSF52540">
    <property type="entry name" value="P-loop containing nucleoside triphosphate hydrolases"/>
    <property type="match status" value="1"/>
</dbReference>
<dbReference type="InterPro" id="IPR045001">
    <property type="entry name" value="DRG"/>
</dbReference>
<evidence type="ECO:0000313" key="3">
    <source>
        <dbReference type="EMBL" id="MBM3331834.1"/>
    </source>
</evidence>
<dbReference type="Pfam" id="PF02824">
    <property type="entry name" value="TGS"/>
    <property type="match status" value="1"/>
</dbReference>